<feature type="non-terminal residue" evidence="2">
    <location>
        <position position="1"/>
    </location>
</feature>
<feature type="region of interest" description="Disordered" evidence="1">
    <location>
        <begin position="1"/>
        <end position="86"/>
    </location>
</feature>
<evidence type="ECO:0000313" key="2">
    <source>
        <dbReference type="EMBL" id="ETO18828.1"/>
    </source>
</evidence>
<accession>X6MYX4</accession>
<protein>
    <submittedName>
        <fullName evidence="2">U1 small nuclear ribonucleoprotein 70 kDa</fullName>
    </submittedName>
</protein>
<keyword evidence="2" id="KW-0687">Ribonucleoprotein</keyword>
<evidence type="ECO:0000256" key="1">
    <source>
        <dbReference type="SAM" id="MobiDB-lite"/>
    </source>
</evidence>
<feature type="compositionally biased region" description="Acidic residues" evidence="1">
    <location>
        <begin position="43"/>
        <end position="60"/>
    </location>
</feature>
<gene>
    <name evidence="2" type="ORF">RFI_18417</name>
</gene>
<keyword evidence="3" id="KW-1185">Reference proteome</keyword>
<evidence type="ECO:0000313" key="3">
    <source>
        <dbReference type="Proteomes" id="UP000023152"/>
    </source>
</evidence>
<feature type="compositionally biased region" description="Basic and acidic residues" evidence="1">
    <location>
        <begin position="1"/>
        <end position="42"/>
    </location>
</feature>
<organism evidence="2 3">
    <name type="scientific">Reticulomyxa filosa</name>
    <dbReference type="NCBI Taxonomy" id="46433"/>
    <lineage>
        <taxon>Eukaryota</taxon>
        <taxon>Sar</taxon>
        <taxon>Rhizaria</taxon>
        <taxon>Retaria</taxon>
        <taxon>Foraminifera</taxon>
        <taxon>Monothalamids</taxon>
        <taxon>Reticulomyxidae</taxon>
        <taxon>Reticulomyxa</taxon>
    </lineage>
</organism>
<sequence length="179" mass="20656">DKDKDLKPEKKEDKDRDRDRDRREKTPEHKGEKDKKAGNGHETEDENDDESPIEGTEMLDDMILTGAMAANDDDDNGHEKESKTEDVVVHLKDLSVLPMSFYNTKSKTQSLRMNRFLSSIQHSDKLSPMPPHPYEEETPMSDCESSADNDSHDLDHVEHSTVTLMDDRFKKKKTRLCIR</sequence>
<reference evidence="2 3" key="1">
    <citation type="journal article" date="2013" name="Curr. Biol.">
        <title>The Genome of the Foraminiferan Reticulomyxa filosa.</title>
        <authorList>
            <person name="Glockner G."/>
            <person name="Hulsmann N."/>
            <person name="Schleicher M."/>
            <person name="Noegel A.A."/>
            <person name="Eichinger L."/>
            <person name="Gallinger C."/>
            <person name="Pawlowski J."/>
            <person name="Sierra R."/>
            <person name="Euteneuer U."/>
            <person name="Pillet L."/>
            <person name="Moustafa A."/>
            <person name="Platzer M."/>
            <person name="Groth M."/>
            <person name="Szafranski K."/>
            <person name="Schliwa M."/>
        </authorList>
    </citation>
    <scope>NUCLEOTIDE SEQUENCE [LARGE SCALE GENOMIC DNA]</scope>
</reference>
<proteinExistence type="predicted"/>
<dbReference type="GO" id="GO:1990904">
    <property type="term" value="C:ribonucleoprotein complex"/>
    <property type="evidence" value="ECO:0007669"/>
    <property type="project" value="UniProtKB-KW"/>
</dbReference>
<name>X6MYX4_RETFI</name>
<dbReference type="Proteomes" id="UP000023152">
    <property type="component" value="Unassembled WGS sequence"/>
</dbReference>
<dbReference type="EMBL" id="ASPP01014350">
    <property type="protein sequence ID" value="ETO18828.1"/>
    <property type="molecule type" value="Genomic_DNA"/>
</dbReference>
<feature type="compositionally biased region" description="Basic and acidic residues" evidence="1">
    <location>
        <begin position="77"/>
        <end position="86"/>
    </location>
</feature>
<feature type="non-terminal residue" evidence="2">
    <location>
        <position position="179"/>
    </location>
</feature>
<dbReference type="AlphaFoldDB" id="X6MYX4"/>
<comment type="caution">
    <text evidence="2">The sequence shown here is derived from an EMBL/GenBank/DDBJ whole genome shotgun (WGS) entry which is preliminary data.</text>
</comment>
<feature type="region of interest" description="Disordered" evidence="1">
    <location>
        <begin position="121"/>
        <end position="152"/>
    </location>
</feature>